<dbReference type="Proteomes" id="UP000317429">
    <property type="component" value="Chromosome"/>
</dbReference>
<keyword evidence="3" id="KW-1185">Reference proteome</keyword>
<organism evidence="2 3">
    <name type="scientific">Pirellulimonas nuda</name>
    <dbReference type="NCBI Taxonomy" id="2528009"/>
    <lineage>
        <taxon>Bacteria</taxon>
        <taxon>Pseudomonadati</taxon>
        <taxon>Planctomycetota</taxon>
        <taxon>Planctomycetia</taxon>
        <taxon>Pirellulales</taxon>
        <taxon>Lacipirellulaceae</taxon>
        <taxon>Pirellulimonas</taxon>
    </lineage>
</organism>
<dbReference type="SUPFAM" id="SSF54001">
    <property type="entry name" value="Cysteine proteinases"/>
    <property type="match status" value="1"/>
</dbReference>
<dbReference type="SMART" id="SM00460">
    <property type="entry name" value="TGc"/>
    <property type="match status" value="1"/>
</dbReference>
<keyword evidence="2" id="KW-0012">Acyltransferase</keyword>
<dbReference type="InterPro" id="IPR002931">
    <property type="entry name" value="Transglutaminase-like"/>
</dbReference>
<dbReference type="KEGG" id="pnd:Pla175_51210"/>
<dbReference type="GO" id="GO:0003810">
    <property type="term" value="F:protein-glutamine gamma-glutamyltransferase activity"/>
    <property type="evidence" value="ECO:0007669"/>
    <property type="project" value="UniProtKB-EC"/>
</dbReference>
<reference evidence="2 3" key="1">
    <citation type="submission" date="2019-02" db="EMBL/GenBank/DDBJ databases">
        <title>Deep-cultivation of Planctomycetes and their phenomic and genomic characterization uncovers novel biology.</title>
        <authorList>
            <person name="Wiegand S."/>
            <person name="Jogler M."/>
            <person name="Boedeker C."/>
            <person name="Pinto D."/>
            <person name="Vollmers J."/>
            <person name="Rivas-Marin E."/>
            <person name="Kohn T."/>
            <person name="Peeters S.H."/>
            <person name="Heuer A."/>
            <person name="Rast P."/>
            <person name="Oberbeckmann S."/>
            <person name="Bunk B."/>
            <person name="Jeske O."/>
            <person name="Meyerdierks A."/>
            <person name="Storesund J.E."/>
            <person name="Kallscheuer N."/>
            <person name="Luecker S."/>
            <person name="Lage O.M."/>
            <person name="Pohl T."/>
            <person name="Merkel B.J."/>
            <person name="Hornburger P."/>
            <person name="Mueller R.-W."/>
            <person name="Bruemmer F."/>
            <person name="Labrenz M."/>
            <person name="Spormann A.M."/>
            <person name="Op den Camp H."/>
            <person name="Overmann J."/>
            <person name="Amann R."/>
            <person name="Jetten M.S.M."/>
            <person name="Mascher T."/>
            <person name="Medema M.H."/>
            <person name="Devos D.P."/>
            <person name="Kaster A.-K."/>
            <person name="Ovreas L."/>
            <person name="Rohde M."/>
            <person name="Galperin M.Y."/>
            <person name="Jogler C."/>
        </authorList>
    </citation>
    <scope>NUCLEOTIDE SEQUENCE [LARGE SCALE GENOMIC DNA]</scope>
    <source>
        <strain evidence="2 3">Pla175</strain>
    </source>
</reference>
<dbReference type="InterPro" id="IPR013589">
    <property type="entry name" value="Bac_transglu_N"/>
</dbReference>
<evidence type="ECO:0000313" key="3">
    <source>
        <dbReference type="Proteomes" id="UP000317429"/>
    </source>
</evidence>
<dbReference type="OrthoDB" id="9787782at2"/>
<dbReference type="RefSeq" id="WP_145291851.1">
    <property type="nucleotide sequence ID" value="NZ_CP036291.1"/>
</dbReference>
<protein>
    <submittedName>
        <fullName evidence="2">Protein-glutamine gamma-glutamyltransferase</fullName>
        <ecNumber evidence="2">2.3.2.13</ecNumber>
    </submittedName>
</protein>
<dbReference type="InterPro" id="IPR038765">
    <property type="entry name" value="Papain-like_cys_pep_sf"/>
</dbReference>
<keyword evidence="2" id="KW-0808">Transferase</keyword>
<feature type="domain" description="Transglutaminase-like" evidence="1">
    <location>
        <begin position="175"/>
        <end position="245"/>
    </location>
</feature>
<dbReference type="PANTHER" id="PTHR33490">
    <property type="entry name" value="BLR5614 PROTEIN-RELATED"/>
    <property type="match status" value="1"/>
</dbReference>
<dbReference type="EMBL" id="CP036291">
    <property type="protein sequence ID" value="QDU91691.1"/>
    <property type="molecule type" value="Genomic_DNA"/>
</dbReference>
<proteinExistence type="predicted"/>
<dbReference type="EC" id="2.3.2.13" evidence="2"/>
<name>A0A518DJN7_9BACT</name>
<evidence type="ECO:0000259" key="1">
    <source>
        <dbReference type="SMART" id="SM00460"/>
    </source>
</evidence>
<dbReference type="AlphaFoldDB" id="A0A518DJN7"/>
<evidence type="ECO:0000313" key="2">
    <source>
        <dbReference type="EMBL" id="QDU91691.1"/>
    </source>
</evidence>
<dbReference type="Pfam" id="PF01841">
    <property type="entry name" value="Transglut_core"/>
    <property type="match status" value="1"/>
</dbReference>
<accession>A0A518DJN7</accession>
<dbReference type="Pfam" id="PF08379">
    <property type="entry name" value="Bact_transglu_N"/>
    <property type="match status" value="1"/>
</dbReference>
<dbReference type="PANTHER" id="PTHR33490:SF7">
    <property type="entry name" value="BLR2979 PROTEIN"/>
    <property type="match status" value="1"/>
</dbReference>
<dbReference type="Gene3D" id="3.10.620.30">
    <property type="match status" value="1"/>
</dbReference>
<gene>
    <name evidence="2" type="primary">tgpA</name>
    <name evidence="2" type="ORF">Pla175_51210</name>
</gene>
<sequence length="290" mass="31258">MRYRVVHITRYLSENRVSVGFNEAWLRPLVGPGQELLRFQLRVSPEPSSQSERTDYFGNTVSVFSFYEGYEQLVVRAESEVCVAPPSVVAGRESEPWEGVRGSLPGLAATLPAVIELSIGSPRATASPAIAAYAAESFPPGRQVLAGALDLCRRVHADFKYEPGATVVTTPVEEAFDGRRGVCQDFAHIMLAALRSLGLPGAYVSGYLRTQPPPGKPRLVGADASHAWASVYCGALGWVDLDPTNDVITGQDHITVARGRDYGDVPPLRGVFIGGGQHTLEVSVDVEPLK</sequence>